<evidence type="ECO:0000313" key="8">
    <source>
        <dbReference type="Proteomes" id="UP000235672"/>
    </source>
</evidence>
<evidence type="ECO:0000256" key="2">
    <source>
        <dbReference type="ARBA" id="ARBA00023043"/>
    </source>
</evidence>
<evidence type="ECO:0000256" key="1">
    <source>
        <dbReference type="ARBA" id="ARBA00022737"/>
    </source>
</evidence>
<sequence length="790" mass="88703">MSPRPPRGRRPKAWTHQQKRKLARLYTLTTLTNAEILAVLKGEGISVSERHAEMKLRKLYSEEYIEDLRELRPSSEASMRSRLNGMRRYRSCRVSKAARYARVKVPLKTAVSSRPNSVASNFDGCFRALQNQGSSSGGSISEEDFNPFRNYHVPITPDLELHLSHCTLPDSQPTNSALLMLDGSTLLNRSLLAPPEPGLPGQYCSVCCQLTNKLCEFTHQLSCGHVCHDNCLSEILKWPWSSSLKHCPTCNALLFLDSKSGIDPRKLVPTSKSQRDNDAVVELPSPANFSVTSTANKQGQILKADFSTDSSSLTEQRNSEDHYSSIRQRLQNRPRSPSYIEHVTSVVRLSLSESSRSGSSLSRAASSLRWTVSSRSSWMSMSSKSTNRGFVQTPLQSLDEQPRQGLLYSSRKMFYKVAGPLVKGERDFWNEIVDERQLLPAPESRPEYPETGGYLFGLYHINDNYQDIDSLGNTKLHYAAALSGASLALTTIQLLVNQGVDVAARNRSGQTFMHVLNTKEFIEGQGIRCYIELLSFLSRLNFPLSQRDFHGRTIAHLLYKARILFARGVADSSISEVHEIMQILDTDMNTLDNHGFNVGDELLHVKSWMNGTWTRLDILPDAEARLIRAVDCGRSERLQANFRESLTKPDWTPEMWTQWLQKDRLIDWIDIHGDTPLTALLKNRRSEEQQAALATMIPKLVQLGVEVNMRDRKGHTAIAIAAIRGSLSCVQALLDSGASVDVVNYNGRGIVSMAAWRMKMAKQEGKTQCYARILACANLIMDIESRESHN</sequence>
<feature type="repeat" description="ANK" evidence="3">
    <location>
        <begin position="471"/>
        <end position="507"/>
    </location>
</feature>
<dbReference type="InterPro" id="IPR051637">
    <property type="entry name" value="Ank_repeat_dom-contain_49"/>
</dbReference>
<keyword evidence="8" id="KW-1185">Reference proteome</keyword>
<keyword evidence="4" id="KW-0479">Metal-binding</keyword>
<dbReference type="STRING" id="1745343.A0A2J6PWK9"/>
<dbReference type="Proteomes" id="UP000235672">
    <property type="component" value="Unassembled WGS sequence"/>
</dbReference>
<feature type="compositionally biased region" description="Polar residues" evidence="5">
    <location>
        <begin position="325"/>
        <end position="335"/>
    </location>
</feature>
<reference evidence="7 8" key="1">
    <citation type="submission" date="2016-05" db="EMBL/GenBank/DDBJ databases">
        <title>A degradative enzymes factory behind the ericoid mycorrhizal symbiosis.</title>
        <authorList>
            <consortium name="DOE Joint Genome Institute"/>
            <person name="Martino E."/>
            <person name="Morin E."/>
            <person name="Grelet G."/>
            <person name="Kuo A."/>
            <person name="Kohler A."/>
            <person name="Daghino S."/>
            <person name="Barry K."/>
            <person name="Choi C."/>
            <person name="Cichocki N."/>
            <person name="Clum A."/>
            <person name="Copeland A."/>
            <person name="Hainaut M."/>
            <person name="Haridas S."/>
            <person name="Labutti K."/>
            <person name="Lindquist E."/>
            <person name="Lipzen A."/>
            <person name="Khouja H.-R."/>
            <person name="Murat C."/>
            <person name="Ohm R."/>
            <person name="Olson A."/>
            <person name="Spatafora J."/>
            <person name="Veneault-Fourrey C."/>
            <person name="Henrissat B."/>
            <person name="Grigoriev I."/>
            <person name="Martin F."/>
            <person name="Perotto S."/>
        </authorList>
    </citation>
    <scope>NUCLEOTIDE SEQUENCE [LARGE SCALE GENOMIC DNA]</scope>
    <source>
        <strain evidence="7 8">UAMH 7357</strain>
    </source>
</reference>
<dbReference type="SMART" id="SM00248">
    <property type="entry name" value="ANK"/>
    <property type="match status" value="3"/>
</dbReference>
<proteinExistence type="predicted"/>
<keyword evidence="4" id="KW-0862">Zinc</keyword>
<dbReference type="Pfam" id="PF00023">
    <property type="entry name" value="Ank"/>
    <property type="match status" value="1"/>
</dbReference>
<evidence type="ECO:0000259" key="6">
    <source>
        <dbReference type="PROSITE" id="PS50089"/>
    </source>
</evidence>
<evidence type="ECO:0000256" key="4">
    <source>
        <dbReference type="PROSITE-ProRule" id="PRU00175"/>
    </source>
</evidence>
<evidence type="ECO:0000256" key="5">
    <source>
        <dbReference type="SAM" id="MobiDB-lite"/>
    </source>
</evidence>
<dbReference type="SUPFAM" id="SSF48403">
    <property type="entry name" value="Ankyrin repeat"/>
    <property type="match status" value="1"/>
</dbReference>
<evidence type="ECO:0000256" key="3">
    <source>
        <dbReference type="PROSITE-ProRule" id="PRU00023"/>
    </source>
</evidence>
<organism evidence="7 8">
    <name type="scientific">Hyaloscypha hepaticicola</name>
    <dbReference type="NCBI Taxonomy" id="2082293"/>
    <lineage>
        <taxon>Eukaryota</taxon>
        <taxon>Fungi</taxon>
        <taxon>Dikarya</taxon>
        <taxon>Ascomycota</taxon>
        <taxon>Pezizomycotina</taxon>
        <taxon>Leotiomycetes</taxon>
        <taxon>Helotiales</taxon>
        <taxon>Hyaloscyphaceae</taxon>
        <taxon>Hyaloscypha</taxon>
    </lineage>
</organism>
<dbReference type="PROSITE" id="PS50088">
    <property type="entry name" value="ANK_REPEAT"/>
    <property type="match status" value="2"/>
</dbReference>
<evidence type="ECO:0000313" key="7">
    <source>
        <dbReference type="EMBL" id="PMD18397.1"/>
    </source>
</evidence>
<feature type="compositionally biased region" description="Polar residues" evidence="5">
    <location>
        <begin position="307"/>
        <end position="316"/>
    </location>
</feature>
<feature type="repeat" description="ANK" evidence="3">
    <location>
        <begin position="713"/>
        <end position="745"/>
    </location>
</feature>
<dbReference type="AlphaFoldDB" id="A0A2J6PWK9"/>
<dbReference type="EMBL" id="KZ613494">
    <property type="protein sequence ID" value="PMD18397.1"/>
    <property type="molecule type" value="Genomic_DNA"/>
</dbReference>
<dbReference type="Gene3D" id="3.30.40.10">
    <property type="entry name" value="Zinc/RING finger domain, C3HC4 (zinc finger)"/>
    <property type="match status" value="1"/>
</dbReference>
<dbReference type="PROSITE" id="PS50297">
    <property type="entry name" value="ANK_REP_REGION"/>
    <property type="match status" value="2"/>
</dbReference>
<accession>A0A2J6PWK9</accession>
<dbReference type="InterPro" id="IPR002110">
    <property type="entry name" value="Ankyrin_rpt"/>
</dbReference>
<feature type="domain" description="RING-type" evidence="6">
    <location>
        <begin position="204"/>
        <end position="251"/>
    </location>
</feature>
<dbReference type="CDD" id="cd16448">
    <property type="entry name" value="RING-H2"/>
    <property type="match status" value="1"/>
</dbReference>
<dbReference type="GO" id="GO:0008270">
    <property type="term" value="F:zinc ion binding"/>
    <property type="evidence" value="ECO:0007669"/>
    <property type="project" value="UniProtKB-KW"/>
</dbReference>
<dbReference type="InterPro" id="IPR036770">
    <property type="entry name" value="Ankyrin_rpt-contain_sf"/>
</dbReference>
<protein>
    <submittedName>
        <fullName evidence="7">Ankyrin</fullName>
    </submittedName>
</protein>
<keyword evidence="1" id="KW-0677">Repeat</keyword>
<keyword evidence="2 3" id="KW-0040">ANK repeat</keyword>
<dbReference type="PANTHER" id="PTHR24180:SF45">
    <property type="entry name" value="POLY [ADP-RIBOSE] POLYMERASE TANKYRASE"/>
    <property type="match status" value="1"/>
</dbReference>
<dbReference type="InterPro" id="IPR013083">
    <property type="entry name" value="Znf_RING/FYVE/PHD"/>
</dbReference>
<keyword evidence="4" id="KW-0863">Zinc-finger</keyword>
<dbReference type="InterPro" id="IPR001841">
    <property type="entry name" value="Znf_RING"/>
</dbReference>
<dbReference type="PANTHER" id="PTHR24180">
    <property type="entry name" value="CYCLIN-DEPENDENT KINASE INHIBITOR 2C-RELATED"/>
    <property type="match status" value="1"/>
</dbReference>
<feature type="region of interest" description="Disordered" evidence="5">
    <location>
        <begin position="306"/>
        <end position="335"/>
    </location>
</feature>
<dbReference type="PROSITE" id="PS50089">
    <property type="entry name" value="ZF_RING_2"/>
    <property type="match status" value="1"/>
</dbReference>
<dbReference type="OrthoDB" id="194358at2759"/>
<dbReference type="SUPFAM" id="SSF57850">
    <property type="entry name" value="RING/U-box"/>
    <property type="match status" value="1"/>
</dbReference>
<name>A0A2J6PWK9_9HELO</name>
<gene>
    <name evidence="7" type="ORF">NA56DRAFT_691127</name>
</gene>
<dbReference type="Gene3D" id="1.25.40.20">
    <property type="entry name" value="Ankyrin repeat-containing domain"/>
    <property type="match status" value="2"/>
</dbReference>